<accession>A0AAN7PUL5</accession>
<dbReference type="PROSITE" id="PS50294">
    <property type="entry name" value="WD_REPEATS_REGION"/>
    <property type="match status" value="1"/>
</dbReference>
<dbReference type="Proteomes" id="UP001345219">
    <property type="component" value="Chromosome 2"/>
</dbReference>
<evidence type="ECO:0000256" key="1">
    <source>
        <dbReference type="PROSITE-ProRule" id="PRU00221"/>
    </source>
</evidence>
<dbReference type="InterPro" id="IPR015943">
    <property type="entry name" value="WD40/YVTN_repeat-like_dom_sf"/>
</dbReference>
<proteinExistence type="predicted"/>
<sequence>MYLALCKWDIIMYLYLVIWNAFLNHAHFMSSFFRFAILTSFYFPPLSFNYLFIVLKLPDLLIYFFRVCCNTKNSGSGAEPSSSRLGSSDAETSSHGSPEVLLIEFCDGNDKPSPDLSHSRTKSQRKEIGSCGLPVITADEYVYRSALLSALVIAWSPLLQSSSESCSGYERPPSYSVLAVGGKSGTISFWRIDMPKVYSIEHANVHPSVAFIWSLQAHNSWVTTISWLLLTSDSSSTSICLASGSSDGSVRIWLGSTEDFSRPTEGTCCPFILLKEIIIADPATAPVSVVSLTLSSESQEKMFIAIGKGSGSFEVWMDYKLSGEFQKISSVNAHGHVITGLTWAYNGNSLFSSSQDNFVRRWSVNENCISEIPISSNTPGPRALGDLPSAFYSCHGVAVSPGNLVLAMVRSFDSDLLNPMYQSRSLKAAVEFFWIGGQEHCISSDASLKSKTECVPHFPHGLTKSRAIISSLTDAYFVGQEEEQEKEQEEEEEERASYITKCHICI</sequence>
<evidence type="ECO:0000256" key="2">
    <source>
        <dbReference type="SAM" id="MobiDB-lite"/>
    </source>
</evidence>
<feature type="repeat" description="WD" evidence="1">
    <location>
        <begin position="241"/>
        <end position="253"/>
    </location>
</feature>
<dbReference type="EMBL" id="JAXIOK010000015">
    <property type="protein sequence ID" value="KAK4754171.1"/>
    <property type="molecule type" value="Genomic_DNA"/>
</dbReference>
<keyword evidence="3" id="KW-0812">Transmembrane</keyword>
<keyword evidence="3" id="KW-1133">Transmembrane helix</keyword>
<evidence type="ECO:0008006" key="6">
    <source>
        <dbReference type="Google" id="ProtNLM"/>
    </source>
</evidence>
<dbReference type="SUPFAM" id="SSF50978">
    <property type="entry name" value="WD40 repeat-like"/>
    <property type="match status" value="1"/>
</dbReference>
<comment type="caution">
    <text evidence="4">The sequence shown here is derived from an EMBL/GenBank/DDBJ whole genome shotgun (WGS) entry which is preliminary data.</text>
</comment>
<feature type="repeat" description="WD" evidence="1">
    <location>
        <begin position="331"/>
        <end position="365"/>
    </location>
</feature>
<dbReference type="Gene3D" id="2.130.10.10">
    <property type="entry name" value="YVTN repeat-like/Quinoprotein amine dehydrogenase"/>
    <property type="match status" value="2"/>
</dbReference>
<dbReference type="PANTHER" id="PTHR15496">
    <property type="entry name" value="GENERAL TRANSCRIPTION FACTOR 3C POLYPEPTIDE 4 FAMILY"/>
    <property type="match status" value="1"/>
</dbReference>
<organism evidence="4 5">
    <name type="scientific">Trapa incisa</name>
    <dbReference type="NCBI Taxonomy" id="236973"/>
    <lineage>
        <taxon>Eukaryota</taxon>
        <taxon>Viridiplantae</taxon>
        <taxon>Streptophyta</taxon>
        <taxon>Embryophyta</taxon>
        <taxon>Tracheophyta</taxon>
        <taxon>Spermatophyta</taxon>
        <taxon>Magnoliopsida</taxon>
        <taxon>eudicotyledons</taxon>
        <taxon>Gunneridae</taxon>
        <taxon>Pentapetalae</taxon>
        <taxon>rosids</taxon>
        <taxon>malvids</taxon>
        <taxon>Myrtales</taxon>
        <taxon>Lythraceae</taxon>
        <taxon>Trapa</taxon>
    </lineage>
</organism>
<dbReference type="InterPro" id="IPR001680">
    <property type="entry name" value="WD40_rpt"/>
</dbReference>
<dbReference type="GO" id="GO:0006384">
    <property type="term" value="P:transcription initiation at RNA polymerase III promoter"/>
    <property type="evidence" value="ECO:0007669"/>
    <property type="project" value="InterPro"/>
</dbReference>
<dbReference type="Pfam" id="PF00400">
    <property type="entry name" value="WD40"/>
    <property type="match status" value="2"/>
</dbReference>
<dbReference type="SMART" id="SM00320">
    <property type="entry name" value="WD40"/>
    <property type="match status" value="3"/>
</dbReference>
<dbReference type="InterPro" id="IPR044230">
    <property type="entry name" value="GTF3C4"/>
</dbReference>
<gene>
    <name evidence="4" type="ORF">SAY87_002275</name>
</gene>
<protein>
    <recommendedName>
        <fullName evidence="6">Transcription factor WD40-like family</fullName>
    </recommendedName>
</protein>
<evidence type="ECO:0000313" key="4">
    <source>
        <dbReference type="EMBL" id="KAK4754171.1"/>
    </source>
</evidence>
<keyword evidence="1" id="KW-0853">WD repeat</keyword>
<evidence type="ECO:0000313" key="5">
    <source>
        <dbReference type="Proteomes" id="UP001345219"/>
    </source>
</evidence>
<dbReference type="PROSITE" id="PS50082">
    <property type="entry name" value="WD_REPEATS_2"/>
    <property type="match status" value="2"/>
</dbReference>
<dbReference type="GO" id="GO:0000127">
    <property type="term" value="C:transcription factor TFIIIC complex"/>
    <property type="evidence" value="ECO:0007669"/>
    <property type="project" value="InterPro"/>
</dbReference>
<dbReference type="PANTHER" id="PTHR15496:SF2">
    <property type="entry name" value="GENERAL TRANSCRIPTION FACTOR 3C POLYPEPTIDE 4"/>
    <property type="match status" value="1"/>
</dbReference>
<keyword evidence="5" id="KW-1185">Reference proteome</keyword>
<dbReference type="InterPro" id="IPR036322">
    <property type="entry name" value="WD40_repeat_dom_sf"/>
</dbReference>
<feature type="region of interest" description="Disordered" evidence="2">
    <location>
        <begin position="73"/>
        <end position="95"/>
    </location>
</feature>
<keyword evidence="3" id="KW-0472">Membrane</keyword>
<name>A0AAN7PUL5_9MYRT</name>
<feature type="transmembrane region" description="Helical" evidence="3">
    <location>
        <begin position="12"/>
        <end position="36"/>
    </location>
</feature>
<dbReference type="AlphaFoldDB" id="A0AAN7PUL5"/>
<reference evidence="4 5" key="1">
    <citation type="journal article" date="2023" name="Hortic Res">
        <title>Pangenome of water caltrop reveals structural variations and asymmetric subgenome divergence after allopolyploidization.</title>
        <authorList>
            <person name="Zhang X."/>
            <person name="Chen Y."/>
            <person name="Wang L."/>
            <person name="Yuan Y."/>
            <person name="Fang M."/>
            <person name="Shi L."/>
            <person name="Lu R."/>
            <person name="Comes H.P."/>
            <person name="Ma Y."/>
            <person name="Chen Y."/>
            <person name="Huang G."/>
            <person name="Zhou Y."/>
            <person name="Zheng Z."/>
            <person name="Qiu Y."/>
        </authorList>
    </citation>
    <scope>NUCLEOTIDE SEQUENCE [LARGE SCALE GENOMIC DNA]</scope>
    <source>
        <tissue evidence="4">Roots</tissue>
    </source>
</reference>
<evidence type="ECO:0000256" key="3">
    <source>
        <dbReference type="SAM" id="Phobius"/>
    </source>
</evidence>
<dbReference type="GO" id="GO:0004402">
    <property type="term" value="F:histone acetyltransferase activity"/>
    <property type="evidence" value="ECO:0007669"/>
    <property type="project" value="InterPro"/>
</dbReference>